<feature type="domain" description="C2H2-type" evidence="3">
    <location>
        <begin position="360"/>
        <end position="385"/>
    </location>
</feature>
<dbReference type="SUPFAM" id="SSF57667">
    <property type="entry name" value="beta-beta-alpha zinc fingers"/>
    <property type="match status" value="1"/>
</dbReference>
<evidence type="ECO:0000313" key="5">
    <source>
        <dbReference type="Proteomes" id="UP001322277"/>
    </source>
</evidence>
<dbReference type="RefSeq" id="XP_062782987.1">
    <property type="nucleotide sequence ID" value="XM_062926936.1"/>
</dbReference>
<keyword evidence="5" id="KW-1185">Reference proteome</keyword>
<dbReference type="InterPro" id="IPR013087">
    <property type="entry name" value="Znf_C2H2_type"/>
</dbReference>
<keyword evidence="1" id="KW-0862">Zinc</keyword>
<evidence type="ECO:0000313" key="4">
    <source>
        <dbReference type="EMBL" id="WQF85766.1"/>
    </source>
</evidence>
<dbReference type="Proteomes" id="UP001322277">
    <property type="component" value="Chromosome 7"/>
</dbReference>
<dbReference type="GeneID" id="87947280"/>
<feature type="region of interest" description="Disordered" evidence="2">
    <location>
        <begin position="294"/>
        <end position="313"/>
    </location>
</feature>
<gene>
    <name evidence="4" type="ORF">CDEST_10780</name>
</gene>
<reference evidence="5" key="1">
    <citation type="journal article" date="2023" name="bioRxiv">
        <title>Complete genome of the Medicago anthracnose fungus, Colletotrichum destructivum, reveals a mini-chromosome-like region within a core chromosome.</title>
        <authorList>
            <person name="Lapalu N."/>
            <person name="Simon A."/>
            <person name="Lu A."/>
            <person name="Plaumann P.-L."/>
            <person name="Amselem J."/>
            <person name="Pigne S."/>
            <person name="Auger A."/>
            <person name="Koch C."/>
            <person name="Dallery J.-F."/>
            <person name="O'Connell R.J."/>
        </authorList>
    </citation>
    <scope>NUCLEOTIDE SEQUENCE [LARGE SCALE GENOMIC DNA]</scope>
    <source>
        <strain evidence="5">CBS 520.97</strain>
    </source>
</reference>
<proteinExistence type="predicted"/>
<dbReference type="EMBL" id="CP137311">
    <property type="protein sequence ID" value="WQF85766.1"/>
    <property type="molecule type" value="Genomic_DNA"/>
</dbReference>
<dbReference type="AlphaFoldDB" id="A0AAX4IRE1"/>
<feature type="compositionally biased region" description="Polar residues" evidence="2">
    <location>
        <begin position="294"/>
        <end position="308"/>
    </location>
</feature>
<dbReference type="KEGG" id="cdet:87947280"/>
<evidence type="ECO:0000256" key="1">
    <source>
        <dbReference type="PROSITE-ProRule" id="PRU00042"/>
    </source>
</evidence>
<protein>
    <submittedName>
        <fullName evidence="4">Zinc finger C2H2-type</fullName>
    </submittedName>
</protein>
<dbReference type="Gene3D" id="3.30.160.60">
    <property type="entry name" value="Classic Zinc Finger"/>
    <property type="match status" value="1"/>
</dbReference>
<dbReference type="PROSITE" id="PS50157">
    <property type="entry name" value="ZINC_FINGER_C2H2_2"/>
    <property type="match status" value="1"/>
</dbReference>
<keyword evidence="1" id="KW-0479">Metal-binding</keyword>
<dbReference type="SMART" id="SM00355">
    <property type="entry name" value="ZnF_C2H2"/>
    <property type="match status" value="2"/>
</dbReference>
<dbReference type="InterPro" id="IPR036236">
    <property type="entry name" value="Znf_C2H2_sf"/>
</dbReference>
<keyword evidence="1" id="KW-0863">Zinc-finger</keyword>
<organism evidence="4 5">
    <name type="scientific">Colletotrichum destructivum</name>
    <dbReference type="NCBI Taxonomy" id="34406"/>
    <lineage>
        <taxon>Eukaryota</taxon>
        <taxon>Fungi</taxon>
        <taxon>Dikarya</taxon>
        <taxon>Ascomycota</taxon>
        <taxon>Pezizomycotina</taxon>
        <taxon>Sordariomycetes</taxon>
        <taxon>Hypocreomycetidae</taxon>
        <taxon>Glomerellales</taxon>
        <taxon>Glomerellaceae</taxon>
        <taxon>Colletotrichum</taxon>
        <taxon>Colletotrichum destructivum species complex</taxon>
    </lineage>
</organism>
<dbReference type="GO" id="GO:0008270">
    <property type="term" value="F:zinc ion binding"/>
    <property type="evidence" value="ECO:0007669"/>
    <property type="project" value="UniProtKB-KW"/>
</dbReference>
<accession>A0AAX4IRE1</accession>
<name>A0AAX4IRE1_9PEZI</name>
<dbReference type="PROSITE" id="PS00028">
    <property type="entry name" value="ZINC_FINGER_C2H2_1"/>
    <property type="match status" value="1"/>
</dbReference>
<evidence type="ECO:0000259" key="3">
    <source>
        <dbReference type="PROSITE" id="PS50157"/>
    </source>
</evidence>
<sequence length="430" mass="47598">MEQELTDLRYSDGGSRTQCSFIDLLTEIGLGDFGSNPPQPLPLQTESYDTGQLSHESTSWTSFQQFYGLSAEHTDNPSSVSDFPIDAIQRCGLVDHGVLNHFSGQHSQSTGSISQYHHGHEHDWVDTRSWPCLPGLDDAALIPWSQCYERGLQALNQSVDRWPITSSFSSPVFGSPYEFQRQNPVVLKPHQAANDLAHLPFKPTTQLTDRGSFDTQLYSHGFHGSSALGYPDFGGSSQHHILSLSGGPVESLGIRPLVAGTCVNIQAGHRDEILVDNITANGTNALASLVIADTGQSSEKSTPNSIGSSPGPDMLDCPPCGRFQGDVRRLRFVTVPIVHWQQMETLIFHREHMCCHMKPHICDVCGCGRRFSTSRDLERHQESAHRKSTLECHICFRKFGGKRADNLQRHLQTKHSLEAMYEGPLPFGPL</sequence>
<evidence type="ECO:0000256" key="2">
    <source>
        <dbReference type="SAM" id="MobiDB-lite"/>
    </source>
</evidence>